<sequence length="103" mass="11747">MAKQSWVLPSGHTLGNRHDQRAKQATREVPGDANSPIHYLRGSNNLEKGPLPESQCGFRRHRGTTDKKAARQLQEKCQEMRTHLYTTFVDMKKAFDTVNRDGL</sequence>
<feature type="compositionally biased region" description="Basic and acidic residues" evidence="1">
    <location>
        <begin position="16"/>
        <end position="30"/>
    </location>
</feature>
<reference evidence="4" key="1">
    <citation type="submission" date="2016-06" db="UniProtKB">
        <authorList>
            <consortium name="WormBaseParasite"/>
        </authorList>
    </citation>
    <scope>IDENTIFICATION</scope>
</reference>
<name>A0A183SKH9_SCHSO</name>
<evidence type="ECO:0000313" key="4">
    <source>
        <dbReference type="WBParaSite" id="SSLN_0000488201-mRNA-1"/>
    </source>
</evidence>
<dbReference type="AlphaFoldDB" id="A0A183SKH9"/>
<reference evidence="2 3" key="2">
    <citation type="submission" date="2018-11" db="EMBL/GenBank/DDBJ databases">
        <authorList>
            <consortium name="Pathogen Informatics"/>
        </authorList>
    </citation>
    <scope>NUCLEOTIDE SEQUENCE [LARGE SCALE GENOMIC DNA]</scope>
    <source>
        <strain evidence="2 3">NST_G2</strain>
    </source>
</reference>
<protein>
    <submittedName>
        <fullName evidence="4">Reverse transcriptase domain-containing protein</fullName>
    </submittedName>
</protein>
<feature type="region of interest" description="Disordered" evidence="1">
    <location>
        <begin position="1"/>
        <end position="62"/>
    </location>
</feature>
<accession>A0A183SKH9</accession>
<dbReference type="PANTHER" id="PTHR47027:SF26">
    <property type="entry name" value="REVERSE TRANSCRIPTASE DOMAIN-CONTAINING PROTEIN"/>
    <property type="match status" value="1"/>
</dbReference>
<dbReference type="WBParaSite" id="SSLN_0000488201-mRNA-1">
    <property type="protein sequence ID" value="SSLN_0000488201-mRNA-1"/>
    <property type="gene ID" value="SSLN_0000488201"/>
</dbReference>
<keyword evidence="3" id="KW-1185">Reference proteome</keyword>
<evidence type="ECO:0000313" key="3">
    <source>
        <dbReference type="Proteomes" id="UP000275846"/>
    </source>
</evidence>
<dbReference type="OrthoDB" id="786357at2759"/>
<dbReference type="EMBL" id="UYSU01032976">
    <property type="protein sequence ID" value="VDL91112.1"/>
    <property type="molecule type" value="Genomic_DNA"/>
</dbReference>
<gene>
    <name evidence="2" type="ORF">SSLN_LOCUS4727</name>
</gene>
<evidence type="ECO:0000313" key="2">
    <source>
        <dbReference type="EMBL" id="VDL91112.1"/>
    </source>
</evidence>
<dbReference type="PANTHER" id="PTHR47027">
    <property type="entry name" value="REVERSE TRANSCRIPTASE DOMAIN-CONTAINING PROTEIN"/>
    <property type="match status" value="1"/>
</dbReference>
<evidence type="ECO:0000256" key="1">
    <source>
        <dbReference type="SAM" id="MobiDB-lite"/>
    </source>
</evidence>
<proteinExistence type="predicted"/>
<dbReference type="Proteomes" id="UP000275846">
    <property type="component" value="Unassembled WGS sequence"/>
</dbReference>
<organism evidence="4">
    <name type="scientific">Schistocephalus solidus</name>
    <name type="common">Tapeworm</name>
    <dbReference type="NCBI Taxonomy" id="70667"/>
    <lineage>
        <taxon>Eukaryota</taxon>
        <taxon>Metazoa</taxon>
        <taxon>Spiralia</taxon>
        <taxon>Lophotrochozoa</taxon>
        <taxon>Platyhelminthes</taxon>
        <taxon>Cestoda</taxon>
        <taxon>Eucestoda</taxon>
        <taxon>Diphyllobothriidea</taxon>
        <taxon>Diphyllobothriidae</taxon>
        <taxon>Schistocephalus</taxon>
    </lineage>
</organism>